<dbReference type="KEGG" id="cohn:KCTCHS21_12640"/>
<feature type="active site" description="Proton acceptor; specific for L-alanine" evidence="5">
    <location>
        <position position="269"/>
    </location>
</feature>
<organism evidence="9 10">
    <name type="scientific">Cohnella abietis</name>
    <dbReference type="NCBI Taxonomy" id="2507935"/>
    <lineage>
        <taxon>Bacteria</taxon>
        <taxon>Bacillati</taxon>
        <taxon>Bacillota</taxon>
        <taxon>Bacilli</taxon>
        <taxon>Bacillales</taxon>
        <taxon>Paenibacillaceae</taxon>
        <taxon>Cohnella</taxon>
    </lineage>
</organism>
<keyword evidence="3 5" id="KW-0663">Pyridoxal phosphate</keyword>
<dbReference type="InterPro" id="IPR001608">
    <property type="entry name" value="Ala_racemase_N"/>
</dbReference>
<dbReference type="PRINTS" id="PR00992">
    <property type="entry name" value="ALARACEMASE"/>
</dbReference>
<dbReference type="Pfam" id="PF01168">
    <property type="entry name" value="Ala_racemase_N"/>
    <property type="match status" value="1"/>
</dbReference>
<dbReference type="RefSeq" id="WP_130605971.1">
    <property type="nucleotide sequence ID" value="NZ_AP019400.1"/>
</dbReference>
<name>A0A3T1D1I2_9BACL</name>
<keyword evidence="4 5" id="KW-0413">Isomerase</keyword>
<feature type="modified residue" description="N6-(pyridoxal phosphate)lysine" evidence="5 6">
    <location>
        <position position="39"/>
    </location>
</feature>
<reference evidence="9 10" key="1">
    <citation type="submission" date="2019-01" db="EMBL/GenBank/DDBJ databases">
        <title>Complete genome sequence of Cohnella hallensis HS21 isolated from Korean fir (Abies koreana) rhizospheric soil.</title>
        <authorList>
            <person name="Jiang L."/>
            <person name="Kang S.W."/>
            <person name="Kim S."/>
            <person name="Jung J."/>
            <person name="Kim C.Y."/>
            <person name="Kim D.H."/>
            <person name="Kim S.W."/>
            <person name="Lee J."/>
        </authorList>
    </citation>
    <scope>NUCLEOTIDE SEQUENCE [LARGE SCALE GENOMIC DNA]</scope>
    <source>
        <strain evidence="9 10">HS21</strain>
    </source>
</reference>
<dbReference type="GO" id="GO:0005829">
    <property type="term" value="C:cytosol"/>
    <property type="evidence" value="ECO:0007669"/>
    <property type="project" value="TreeGrafter"/>
</dbReference>
<dbReference type="InterPro" id="IPR000821">
    <property type="entry name" value="Ala_racemase"/>
</dbReference>
<feature type="binding site" evidence="5 7">
    <location>
        <position position="138"/>
    </location>
    <ligand>
        <name>substrate</name>
    </ligand>
</feature>
<dbReference type="Proteomes" id="UP000289856">
    <property type="component" value="Chromosome"/>
</dbReference>
<evidence type="ECO:0000256" key="5">
    <source>
        <dbReference type="HAMAP-Rule" id="MF_01201"/>
    </source>
</evidence>
<dbReference type="CDD" id="cd00430">
    <property type="entry name" value="PLPDE_III_AR"/>
    <property type="match status" value="1"/>
</dbReference>
<evidence type="ECO:0000259" key="8">
    <source>
        <dbReference type="SMART" id="SM01005"/>
    </source>
</evidence>
<dbReference type="NCBIfam" id="TIGR00492">
    <property type="entry name" value="alr"/>
    <property type="match status" value="1"/>
</dbReference>
<evidence type="ECO:0000256" key="4">
    <source>
        <dbReference type="ARBA" id="ARBA00023235"/>
    </source>
</evidence>
<dbReference type="InterPro" id="IPR009006">
    <property type="entry name" value="Ala_racemase/Decarboxylase_C"/>
</dbReference>
<dbReference type="HAMAP" id="MF_01201">
    <property type="entry name" value="Ala_racemase"/>
    <property type="match status" value="1"/>
</dbReference>
<keyword evidence="10" id="KW-1185">Reference proteome</keyword>
<dbReference type="Gene3D" id="3.20.20.10">
    <property type="entry name" value="Alanine racemase"/>
    <property type="match status" value="1"/>
</dbReference>
<dbReference type="PANTHER" id="PTHR30511:SF0">
    <property type="entry name" value="ALANINE RACEMASE, CATABOLIC-RELATED"/>
    <property type="match status" value="1"/>
</dbReference>
<dbReference type="PANTHER" id="PTHR30511">
    <property type="entry name" value="ALANINE RACEMASE"/>
    <property type="match status" value="1"/>
</dbReference>
<comment type="catalytic activity">
    <reaction evidence="1 5">
        <text>L-alanine = D-alanine</text>
        <dbReference type="Rhea" id="RHEA:20249"/>
        <dbReference type="ChEBI" id="CHEBI:57416"/>
        <dbReference type="ChEBI" id="CHEBI:57972"/>
        <dbReference type="EC" id="5.1.1.1"/>
    </reaction>
</comment>
<dbReference type="UniPathway" id="UPA00042">
    <property type="reaction ID" value="UER00497"/>
</dbReference>
<evidence type="ECO:0000256" key="2">
    <source>
        <dbReference type="ARBA" id="ARBA00001933"/>
    </source>
</evidence>
<evidence type="ECO:0000256" key="3">
    <source>
        <dbReference type="ARBA" id="ARBA00022898"/>
    </source>
</evidence>
<proteinExistence type="inferred from homology"/>
<evidence type="ECO:0000313" key="9">
    <source>
        <dbReference type="EMBL" id="BBI31865.1"/>
    </source>
</evidence>
<evidence type="ECO:0000256" key="1">
    <source>
        <dbReference type="ARBA" id="ARBA00000316"/>
    </source>
</evidence>
<dbReference type="EC" id="5.1.1.1" evidence="5"/>
<dbReference type="GO" id="GO:0008784">
    <property type="term" value="F:alanine racemase activity"/>
    <property type="evidence" value="ECO:0007669"/>
    <property type="project" value="UniProtKB-UniRule"/>
</dbReference>
<feature type="binding site" evidence="5 7">
    <location>
        <position position="317"/>
    </location>
    <ligand>
        <name>substrate</name>
    </ligand>
</feature>
<dbReference type="FunFam" id="3.20.20.10:FF:000002">
    <property type="entry name" value="Alanine racemase"/>
    <property type="match status" value="1"/>
</dbReference>
<dbReference type="SUPFAM" id="SSF50621">
    <property type="entry name" value="Alanine racemase C-terminal domain-like"/>
    <property type="match status" value="1"/>
</dbReference>
<comment type="function">
    <text evidence="5">Catalyzes the interconversion of L-alanine and D-alanine. May also act on other amino acids.</text>
</comment>
<evidence type="ECO:0000256" key="6">
    <source>
        <dbReference type="PIRSR" id="PIRSR600821-50"/>
    </source>
</evidence>
<dbReference type="EMBL" id="AP019400">
    <property type="protein sequence ID" value="BBI31865.1"/>
    <property type="molecule type" value="Genomic_DNA"/>
</dbReference>
<evidence type="ECO:0000313" key="10">
    <source>
        <dbReference type="Proteomes" id="UP000289856"/>
    </source>
</evidence>
<dbReference type="InterPro" id="IPR011079">
    <property type="entry name" value="Ala_racemase_C"/>
</dbReference>
<dbReference type="GO" id="GO:0009252">
    <property type="term" value="P:peptidoglycan biosynthetic process"/>
    <property type="evidence" value="ECO:0007669"/>
    <property type="project" value="TreeGrafter"/>
</dbReference>
<accession>A0A3T1D1I2</accession>
<evidence type="ECO:0000256" key="7">
    <source>
        <dbReference type="PIRSR" id="PIRSR600821-52"/>
    </source>
</evidence>
<protein>
    <recommendedName>
        <fullName evidence="5">Alanine racemase</fullName>
        <ecNumber evidence="5">5.1.1.1</ecNumber>
    </recommendedName>
</protein>
<comment type="pathway">
    <text evidence="5">Amino-acid biosynthesis; D-alanine biosynthesis; D-alanine from L-alanine: step 1/1.</text>
</comment>
<feature type="active site" description="Proton acceptor; specific for D-alanine" evidence="5">
    <location>
        <position position="39"/>
    </location>
</feature>
<comment type="cofactor">
    <cofactor evidence="2 5 6">
        <name>pyridoxal 5'-phosphate</name>
        <dbReference type="ChEBI" id="CHEBI:597326"/>
    </cofactor>
</comment>
<sequence length="395" mass="43199">MDCYYRPTVAEISLDALDHNIRVFRKRVPEGTKILASVKANAYGHGAVEIARRAVATGVDYLGVAFLDEALQLRSSGIEAPILVLGYTPVEGLLLAREKGITVTLYREQMLDDVEALPVSDVGKKLKAHIKIDSGMGRLGLLPGKEAERFLERAFTLPQLEVEGLYTHYARADEVDKEYTLLQVQRFGSVVDYVKRSGLPISIIHCGNSATGIDLPEHVGQMLRLGISMYGLYPSPEVNSDHVELEPVLTLKTSVVHVKSLAAGEGISYGTRYFTQDTESIGTLPIGYADGFSRMLSGNAEVLVRGHRVPVLGRICMDQCMIRLSDAEVQDLPQIEVGEEVVLIGRQGDSTISVEEVATRLGTINYEITCMLAARVARVYRSNGKIISVVNPLLG</sequence>
<dbReference type="Pfam" id="PF00842">
    <property type="entry name" value="Ala_racemase_C"/>
    <property type="match status" value="1"/>
</dbReference>
<feature type="domain" description="Alanine racemase C-terminal" evidence="8">
    <location>
        <begin position="248"/>
        <end position="381"/>
    </location>
</feature>
<dbReference type="InterPro" id="IPR029066">
    <property type="entry name" value="PLP-binding_barrel"/>
</dbReference>
<dbReference type="GO" id="GO:0030632">
    <property type="term" value="P:D-alanine biosynthetic process"/>
    <property type="evidence" value="ECO:0007669"/>
    <property type="project" value="UniProtKB-UniRule"/>
</dbReference>
<gene>
    <name evidence="9" type="primary">dal</name>
    <name evidence="9" type="ORF">KCTCHS21_12640</name>
</gene>
<dbReference type="InterPro" id="IPR020622">
    <property type="entry name" value="Ala_racemase_pyridoxalP-BS"/>
</dbReference>
<dbReference type="SUPFAM" id="SSF51419">
    <property type="entry name" value="PLP-binding barrel"/>
    <property type="match status" value="1"/>
</dbReference>
<dbReference type="AlphaFoldDB" id="A0A3T1D1I2"/>
<dbReference type="PROSITE" id="PS00395">
    <property type="entry name" value="ALANINE_RACEMASE"/>
    <property type="match status" value="1"/>
</dbReference>
<dbReference type="OrthoDB" id="9813814at2"/>
<dbReference type="GO" id="GO:0030170">
    <property type="term" value="F:pyridoxal phosphate binding"/>
    <property type="evidence" value="ECO:0007669"/>
    <property type="project" value="UniProtKB-UniRule"/>
</dbReference>
<dbReference type="FunFam" id="2.40.37.10:FF:000006">
    <property type="entry name" value="Alanine racemase"/>
    <property type="match status" value="1"/>
</dbReference>
<comment type="similarity">
    <text evidence="5">Belongs to the alanine racemase family.</text>
</comment>
<dbReference type="Gene3D" id="2.40.37.10">
    <property type="entry name" value="Lyase, Ornithine Decarboxylase, Chain A, domain 1"/>
    <property type="match status" value="1"/>
</dbReference>
<dbReference type="SMART" id="SM01005">
    <property type="entry name" value="Ala_racemase_C"/>
    <property type="match status" value="1"/>
</dbReference>